<dbReference type="InterPro" id="IPR006015">
    <property type="entry name" value="Universal_stress_UspA"/>
</dbReference>
<dbReference type="PANTHER" id="PTHR46268:SF6">
    <property type="entry name" value="UNIVERSAL STRESS PROTEIN UP12"/>
    <property type="match status" value="1"/>
</dbReference>
<reference evidence="3" key="1">
    <citation type="journal article" date="2020" name="mSystems">
        <title>Genome- and Community-Level Interaction Insights into Carbon Utilization and Element Cycling Functions of Hydrothermarchaeota in Hydrothermal Sediment.</title>
        <authorList>
            <person name="Zhou Z."/>
            <person name="Liu Y."/>
            <person name="Xu W."/>
            <person name="Pan J."/>
            <person name="Luo Z.H."/>
            <person name="Li M."/>
        </authorList>
    </citation>
    <scope>NUCLEOTIDE SEQUENCE [LARGE SCALE GENOMIC DNA]</scope>
    <source>
        <strain evidence="3">SpSt-1224</strain>
    </source>
</reference>
<dbReference type="EMBL" id="DSDS01000172">
    <property type="protein sequence ID" value="HET98546.1"/>
    <property type="molecule type" value="Genomic_DNA"/>
</dbReference>
<dbReference type="AlphaFoldDB" id="A0A7C2TH49"/>
<dbReference type="InterPro" id="IPR006016">
    <property type="entry name" value="UspA"/>
</dbReference>
<dbReference type="Pfam" id="PF00582">
    <property type="entry name" value="Usp"/>
    <property type="match status" value="2"/>
</dbReference>
<comment type="similarity">
    <text evidence="1">Belongs to the universal stress protein A family.</text>
</comment>
<evidence type="ECO:0000259" key="2">
    <source>
        <dbReference type="Pfam" id="PF00582"/>
    </source>
</evidence>
<comment type="caution">
    <text evidence="3">The sequence shown here is derived from an EMBL/GenBank/DDBJ whole genome shotgun (WGS) entry which is preliminary data.</text>
</comment>
<dbReference type="SUPFAM" id="SSF52402">
    <property type="entry name" value="Adenine nucleotide alpha hydrolases-like"/>
    <property type="match status" value="2"/>
</dbReference>
<protein>
    <submittedName>
        <fullName evidence="3">Universal stress protein</fullName>
    </submittedName>
</protein>
<dbReference type="PRINTS" id="PR01438">
    <property type="entry name" value="UNVRSLSTRESS"/>
</dbReference>
<accession>A0A7C2TH49</accession>
<gene>
    <name evidence="3" type="ORF">ENN98_07670</name>
</gene>
<dbReference type="Gene3D" id="3.40.50.620">
    <property type="entry name" value="HUPs"/>
    <property type="match status" value="2"/>
</dbReference>
<sequence>MDDTPQPSRKILVALDGSRHSHNTLHYLAGLFADQADVGLHLLSLVTGASLPPGSEWLSEAEQANMMSPQTRKKLVAHQGFLHEAADFLTAQGVAPERVAREVGISSGSVSRDIANRARQGRYDAVAVGRRGMTKLEEMLLGSVSNDIFEYSHDIPLWVVDGRIDNQRFLVPVDKTPYALLAVDHLAFMLRGHPRAEITLFHSTAILAAPPRPAPEEFRRHWDPAWCEQHLDRPDSLFHAPRQILLDAGFPGERVSELETAKGFEPSRQIIRQALMDDYGTIVMGRRGPEAHKGIFRGVSDRVLLMAEQVAVWIVG</sequence>
<name>A0A7C2TH49_9BACT</name>
<feature type="domain" description="UspA" evidence="2">
    <location>
        <begin position="9"/>
        <end position="160"/>
    </location>
</feature>
<evidence type="ECO:0000313" key="3">
    <source>
        <dbReference type="EMBL" id="HET98546.1"/>
    </source>
</evidence>
<feature type="domain" description="UspA" evidence="2">
    <location>
        <begin position="167"/>
        <end position="307"/>
    </location>
</feature>
<proteinExistence type="inferred from homology"/>
<dbReference type="Proteomes" id="UP000885986">
    <property type="component" value="Unassembled WGS sequence"/>
</dbReference>
<organism evidence="3">
    <name type="scientific">Desulfurivibrio alkaliphilus</name>
    <dbReference type="NCBI Taxonomy" id="427923"/>
    <lineage>
        <taxon>Bacteria</taxon>
        <taxon>Pseudomonadati</taxon>
        <taxon>Thermodesulfobacteriota</taxon>
        <taxon>Desulfobulbia</taxon>
        <taxon>Desulfobulbales</taxon>
        <taxon>Desulfobulbaceae</taxon>
        <taxon>Desulfurivibrio</taxon>
    </lineage>
</organism>
<dbReference type="InterPro" id="IPR014729">
    <property type="entry name" value="Rossmann-like_a/b/a_fold"/>
</dbReference>
<evidence type="ECO:0000256" key="1">
    <source>
        <dbReference type="ARBA" id="ARBA00008791"/>
    </source>
</evidence>
<dbReference type="CDD" id="cd00293">
    <property type="entry name" value="USP-like"/>
    <property type="match status" value="2"/>
</dbReference>
<dbReference type="PANTHER" id="PTHR46268">
    <property type="entry name" value="STRESS RESPONSE PROTEIN NHAX"/>
    <property type="match status" value="1"/>
</dbReference>